<protein>
    <recommendedName>
        <fullName evidence="2">AB hydrolase-1 domain-containing protein</fullName>
    </recommendedName>
</protein>
<dbReference type="PANTHER" id="PTHR37471:SF1">
    <property type="entry name" value="AB HYDROLASE-1 DOMAIN-CONTAINING PROTEIN"/>
    <property type="match status" value="1"/>
</dbReference>
<dbReference type="InterPro" id="IPR000073">
    <property type="entry name" value="AB_hydrolase_1"/>
</dbReference>
<dbReference type="Proteomes" id="UP000481153">
    <property type="component" value="Unassembled WGS sequence"/>
</dbReference>
<keyword evidence="1" id="KW-0472">Membrane</keyword>
<sequence>MLPKPAPGASRNDKFRTDTSLNSPHPKTWNYYVALVFIVLPFRSVVYLTPPALVILVWNQLGLSSGTAPLPTGLAMLLIGYCAAETLFSLYFLYSMHVLGRVNRNPAPITDSFTHRSPPIRSTNQFFDKVFRHIPNVEQFFEEHFFSVPFDQLTRRDFRNWFAFAFYGKDGKDGNELTEEERRDVDTMIAKIFRKVGTHPPTEVVDEPAKPFCRPCMDPLDAKARPLLVYLLTFTLDFIGGIALNLLGFEVRDVGYGLTYWHRGPVAPARETAEPMVFVHGIGSGLVSYIHLIYRLATTHKNRQLFFLELPHVSMQLCDHVPTKEETLSAVQAMFAEHNITTGVHWMGHSLGSSIVSWVVQDKPELVSHVTLVDPVVLLLWKADIVFNIMYREPSNAVQVLMWYFVTHEIHIAHMMRRHFHWYESVLFPEDLPRHPETNAVAATVFLSSKDLILNAPAVYDYLQQGVQFSKFEVSKNKIPAVLWEGITHGEMLLYPSTTTQVVDNVNVNSGHWKDTIQRTYTPLSKFSKAKTVKTAGDRQAKVAALS</sequence>
<keyword evidence="1" id="KW-1133">Transmembrane helix</keyword>
<comment type="caution">
    <text evidence="3">The sequence shown here is derived from an EMBL/GenBank/DDBJ whole genome shotgun (WGS) entry which is preliminary data.</text>
</comment>
<gene>
    <name evidence="3" type="ORF">Ae201684_010112</name>
</gene>
<keyword evidence="4" id="KW-1185">Reference proteome</keyword>
<reference evidence="3 4" key="1">
    <citation type="submission" date="2019-07" db="EMBL/GenBank/DDBJ databases">
        <title>Genomics analysis of Aphanomyces spp. identifies a new class of oomycete effector associated with host adaptation.</title>
        <authorList>
            <person name="Gaulin E."/>
        </authorList>
    </citation>
    <scope>NUCLEOTIDE SEQUENCE [LARGE SCALE GENOMIC DNA]</scope>
    <source>
        <strain evidence="3 4">ATCC 201684</strain>
    </source>
</reference>
<dbReference type="Gene3D" id="3.40.50.1820">
    <property type="entry name" value="alpha/beta hydrolase"/>
    <property type="match status" value="1"/>
</dbReference>
<feature type="transmembrane region" description="Helical" evidence="1">
    <location>
        <begin position="31"/>
        <end position="58"/>
    </location>
</feature>
<feature type="transmembrane region" description="Helical" evidence="1">
    <location>
        <begin position="227"/>
        <end position="249"/>
    </location>
</feature>
<accession>A0A6G0WYY8</accession>
<dbReference type="AlphaFoldDB" id="A0A6G0WYY8"/>
<evidence type="ECO:0000259" key="2">
    <source>
        <dbReference type="Pfam" id="PF00561"/>
    </source>
</evidence>
<dbReference type="SUPFAM" id="SSF53474">
    <property type="entry name" value="alpha/beta-Hydrolases"/>
    <property type="match status" value="1"/>
</dbReference>
<dbReference type="EMBL" id="VJMJ01000128">
    <property type="protein sequence ID" value="KAF0732781.1"/>
    <property type="molecule type" value="Genomic_DNA"/>
</dbReference>
<evidence type="ECO:0000313" key="3">
    <source>
        <dbReference type="EMBL" id="KAF0732781.1"/>
    </source>
</evidence>
<organism evidence="3 4">
    <name type="scientific">Aphanomyces euteiches</name>
    <dbReference type="NCBI Taxonomy" id="100861"/>
    <lineage>
        <taxon>Eukaryota</taxon>
        <taxon>Sar</taxon>
        <taxon>Stramenopiles</taxon>
        <taxon>Oomycota</taxon>
        <taxon>Saprolegniomycetes</taxon>
        <taxon>Saprolegniales</taxon>
        <taxon>Verrucalvaceae</taxon>
        <taxon>Aphanomyces</taxon>
    </lineage>
</organism>
<evidence type="ECO:0000313" key="4">
    <source>
        <dbReference type="Proteomes" id="UP000481153"/>
    </source>
</evidence>
<name>A0A6G0WYY8_9STRA</name>
<dbReference type="VEuPathDB" id="FungiDB:AeMF1_015233"/>
<feature type="transmembrane region" description="Helical" evidence="1">
    <location>
        <begin position="277"/>
        <end position="297"/>
    </location>
</feature>
<feature type="transmembrane region" description="Helical" evidence="1">
    <location>
        <begin position="70"/>
        <end position="94"/>
    </location>
</feature>
<dbReference type="InterPro" id="IPR029058">
    <property type="entry name" value="AB_hydrolase_fold"/>
</dbReference>
<dbReference type="Pfam" id="PF00561">
    <property type="entry name" value="Abhydrolase_1"/>
    <property type="match status" value="1"/>
</dbReference>
<feature type="domain" description="AB hydrolase-1" evidence="2">
    <location>
        <begin position="275"/>
        <end position="380"/>
    </location>
</feature>
<proteinExistence type="predicted"/>
<evidence type="ECO:0000256" key="1">
    <source>
        <dbReference type="SAM" id="Phobius"/>
    </source>
</evidence>
<keyword evidence="1" id="KW-0812">Transmembrane</keyword>
<dbReference type="PANTHER" id="PTHR37471">
    <property type="entry name" value="UNNAMED PRODUCT"/>
    <property type="match status" value="1"/>
</dbReference>